<dbReference type="Proteomes" id="UP000297245">
    <property type="component" value="Unassembled WGS sequence"/>
</dbReference>
<keyword evidence="3" id="KW-1185">Reference proteome</keyword>
<organism evidence="2 3">
    <name type="scientific">Dendrothele bispora (strain CBS 962.96)</name>
    <dbReference type="NCBI Taxonomy" id="1314807"/>
    <lineage>
        <taxon>Eukaryota</taxon>
        <taxon>Fungi</taxon>
        <taxon>Dikarya</taxon>
        <taxon>Basidiomycota</taxon>
        <taxon>Agaricomycotina</taxon>
        <taxon>Agaricomycetes</taxon>
        <taxon>Agaricomycetidae</taxon>
        <taxon>Agaricales</taxon>
        <taxon>Agaricales incertae sedis</taxon>
        <taxon>Dendrothele</taxon>
    </lineage>
</organism>
<name>A0A4S8KT52_DENBC</name>
<keyword evidence="1" id="KW-1133">Transmembrane helix</keyword>
<evidence type="ECO:0000313" key="2">
    <source>
        <dbReference type="EMBL" id="THU78910.1"/>
    </source>
</evidence>
<dbReference type="AlphaFoldDB" id="A0A4S8KT52"/>
<keyword evidence="1" id="KW-0812">Transmembrane</keyword>
<dbReference type="EMBL" id="ML180111">
    <property type="protein sequence ID" value="THU78910.1"/>
    <property type="molecule type" value="Genomic_DNA"/>
</dbReference>
<gene>
    <name evidence="2" type="ORF">K435DRAFT_811154</name>
</gene>
<keyword evidence="1" id="KW-0472">Membrane</keyword>
<evidence type="ECO:0000313" key="3">
    <source>
        <dbReference type="Proteomes" id="UP000297245"/>
    </source>
</evidence>
<protein>
    <submittedName>
        <fullName evidence="2">Uncharacterized protein</fullName>
    </submittedName>
</protein>
<feature type="transmembrane region" description="Helical" evidence="1">
    <location>
        <begin position="46"/>
        <end position="68"/>
    </location>
</feature>
<sequence length="166" mass="18183">MGYVAAMTTFGHRTSFKLFVDVHYGRSGPDYDPDLTPIVASFTAPVVTMVVTTIIAPFVTAIVSPLTALTVVTAIVTTKVVTVVSVATVLAGFPTVGWWLSLRRRGWEVVAEKGVLVEGCWDRQDSCRSPDSWEVAVEREVEGEDWGASWEGSCFLHLNTHSQKYS</sequence>
<feature type="transmembrane region" description="Helical" evidence="1">
    <location>
        <begin position="80"/>
        <end position="100"/>
    </location>
</feature>
<accession>A0A4S8KT52</accession>
<evidence type="ECO:0000256" key="1">
    <source>
        <dbReference type="SAM" id="Phobius"/>
    </source>
</evidence>
<reference evidence="2 3" key="1">
    <citation type="journal article" date="2019" name="Nat. Ecol. Evol.">
        <title>Megaphylogeny resolves global patterns of mushroom evolution.</title>
        <authorList>
            <person name="Varga T."/>
            <person name="Krizsan K."/>
            <person name="Foldi C."/>
            <person name="Dima B."/>
            <person name="Sanchez-Garcia M."/>
            <person name="Sanchez-Ramirez S."/>
            <person name="Szollosi G.J."/>
            <person name="Szarkandi J.G."/>
            <person name="Papp V."/>
            <person name="Albert L."/>
            <person name="Andreopoulos W."/>
            <person name="Angelini C."/>
            <person name="Antonin V."/>
            <person name="Barry K.W."/>
            <person name="Bougher N.L."/>
            <person name="Buchanan P."/>
            <person name="Buyck B."/>
            <person name="Bense V."/>
            <person name="Catcheside P."/>
            <person name="Chovatia M."/>
            <person name="Cooper J."/>
            <person name="Damon W."/>
            <person name="Desjardin D."/>
            <person name="Finy P."/>
            <person name="Geml J."/>
            <person name="Haridas S."/>
            <person name="Hughes K."/>
            <person name="Justo A."/>
            <person name="Karasinski D."/>
            <person name="Kautmanova I."/>
            <person name="Kiss B."/>
            <person name="Kocsube S."/>
            <person name="Kotiranta H."/>
            <person name="LaButti K.M."/>
            <person name="Lechner B.E."/>
            <person name="Liimatainen K."/>
            <person name="Lipzen A."/>
            <person name="Lukacs Z."/>
            <person name="Mihaltcheva S."/>
            <person name="Morgado L.N."/>
            <person name="Niskanen T."/>
            <person name="Noordeloos M.E."/>
            <person name="Ohm R.A."/>
            <person name="Ortiz-Santana B."/>
            <person name="Ovrebo C."/>
            <person name="Racz N."/>
            <person name="Riley R."/>
            <person name="Savchenko A."/>
            <person name="Shiryaev A."/>
            <person name="Soop K."/>
            <person name="Spirin V."/>
            <person name="Szebenyi C."/>
            <person name="Tomsovsky M."/>
            <person name="Tulloss R.E."/>
            <person name="Uehling J."/>
            <person name="Grigoriev I.V."/>
            <person name="Vagvolgyi C."/>
            <person name="Papp T."/>
            <person name="Martin F.M."/>
            <person name="Miettinen O."/>
            <person name="Hibbett D.S."/>
            <person name="Nagy L.G."/>
        </authorList>
    </citation>
    <scope>NUCLEOTIDE SEQUENCE [LARGE SCALE GENOMIC DNA]</scope>
    <source>
        <strain evidence="2 3">CBS 962.96</strain>
    </source>
</reference>
<proteinExistence type="predicted"/>